<dbReference type="InterPro" id="IPR039420">
    <property type="entry name" value="WalR-like"/>
</dbReference>
<evidence type="ECO:0000256" key="5">
    <source>
        <dbReference type="ARBA" id="ARBA00023163"/>
    </source>
</evidence>
<dbReference type="PROSITE" id="PS50110">
    <property type="entry name" value="RESPONSE_REGULATORY"/>
    <property type="match status" value="1"/>
</dbReference>
<sequence length="208" mass="22336">MNHIIKVTLAEDGDVLRRSLADSLREQPDISVLGEAAEGGELVALCRETPPDVAVVDIRMPGMDGVAACKILRSELPEVRLLILTTFDDDEYLRELFGLGVDGYLLKTGSPPRLAEAVRGVYNGLGAVDAGVSRKLGSLLNAPKKPGTGPLTETELRAARLIAEGKYNKEIAVELGITYGRTRNLVSAVYRKLGAVDRADLIAKLEKG</sequence>
<evidence type="ECO:0000256" key="7">
    <source>
        <dbReference type="PROSITE-ProRule" id="PRU00169"/>
    </source>
</evidence>
<dbReference type="Gene3D" id="3.40.50.2300">
    <property type="match status" value="1"/>
</dbReference>
<dbReference type="EMBL" id="MCGI01000004">
    <property type="protein sequence ID" value="ODM09429.1"/>
    <property type="molecule type" value="Genomic_DNA"/>
</dbReference>
<dbReference type="InterPro" id="IPR000792">
    <property type="entry name" value="Tscrpt_reg_LuxR_C"/>
</dbReference>
<dbReference type="Pfam" id="PF00072">
    <property type="entry name" value="Response_reg"/>
    <property type="match status" value="1"/>
</dbReference>
<keyword evidence="4" id="KW-0238">DNA-binding</keyword>
<evidence type="ECO:0000256" key="2">
    <source>
        <dbReference type="ARBA" id="ARBA00022553"/>
    </source>
</evidence>
<dbReference type="PANTHER" id="PTHR43214:SF43">
    <property type="entry name" value="TWO-COMPONENT RESPONSE REGULATOR"/>
    <property type="match status" value="1"/>
</dbReference>
<dbReference type="RefSeq" id="WP_069158005.1">
    <property type="nucleotide sequence ID" value="NZ_DBFYTC010000023.1"/>
</dbReference>
<accession>A0A1E3ALA3</accession>
<dbReference type="InterPro" id="IPR058245">
    <property type="entry name" value="NreC/VraR/RcsB-like_REC"/>
</dbReference>
<keyword evidence="5" id="KW-0804">Transcription</keyword>
<evidence type="ECO:0000256" key="4">
    <source>
        <dbReference type="ARBA" id="ARBA00023125"/>
    </source>
</evidence>
<evidence type="ECO:0000313" key="11">
    <source>
        <dbReference type="Proteomes" id="UP000095003"/>
    </source>
</evidence>
<evidence type="ECO:0000256" key="6">
    <source>
        <dbReference type="ARBA" id="ARBA00024867"/>
    </source>
</evidence>
<feature type="modified residue" description="4-aspartylphosphate" evidence="7">
    <location>
        <position position="57"/>
    </location>
</feature>
<dbReference type="SUPFAM" id="SSF46894">
    <property type="entry name" value="C-terminal effector domain of the bipartite response regulators"/>
    <property type="match status" value="1"/>
</dbReference>
<evidence type="ECO:0000313" key="10">
    <source>
        <dbReference type="EMBL" id="ODM09429.1"/>
    </source>
</evidence>
<dbReference type="PROSITE" id="PS50043">
    <property type="entry name" value="HTH_LUXR_2"/>
    <property type="match status" value="1"/>
</dbReference>
<dbReference type="PANTHER" id="PTHR43214">
    <property type="entry name" value="TWO-COMPONENT RESPONSE REGULATOR"/>
    <property type="match status" value="1"/>
</dbReference>
<dbReference type="GO" id="GO:0003677">
    <property type="term" value="F:DNA binding"/>
    <property type="evidence" value="ECO:0007669"/>
    <property type="project" value="UniProtKB-KW"/>
</dbReference>
<feature type="domain" description="Response regulatory" evidence="9">
    <location>
        <begin position="6"/>
        <end position="122"/>
    </location>
</feature>
<evidence type="ECO:0000256" key="1">
    <source>
        <dbReference type="ARBA" id="ARBA00018672"/>
    </source>
</evidence>
<dbReference type="SMART" id="SM00448">
    <property type="entry name" value="REC"/>
    <property type="match status" value="1"/>
</dbReference>
<dbReference type="SUPFAM" id="SSF52172">
    <property type="entry name" value="CheY-like"/>
    <property type="match status" value="1"/>
</dbReference>
<evidence type="ECO:0000259" key="9">
    <source>
        <dbReference type="PROSITE" id="PS50110"/>
    </source>
</evidence>
<dbReference type="Proteomes" id="UP000095003">
    <property type="component" value="Unassembled WGS sequence"/>
</dbReference>
<dbReference type="AlphaFoldDB" id="A0A1E3ALA3"/>
<keyword evidence="2 7" id="KW-0597">Phosphoprotein</keyword>
<gene>
    <name evidence="10" type="primary">liaR</name>
    <name evidence="10" type="ORF">BEH84_03796</name>
</gene>
<dbReference type="SMART" id="SM00421">
    <property type="entry name" value="HTH_LUXR"/>
    <property type="match status" value="1"/>
</dbReference>
<evidence type="ECO:0000256" key="3">
    <source>
        <dbReference type="ARBA" id="ARBA00023015"/>
    </source>
</evidence>
<dbReference type="GeneID" id="93301766"/>
<dbReference type="InterPro" id="IPR011006">
    <property type="entry name" value="CheY-like_superfamily"/>
</dbReference>
<reference evidence="10 11" key="1">
    <citation type="submission" date="2016-07" db="EMBL/GenBank/DDBJ databases">
        <title>Characterization of isolates of Eisenbergiella tayi derived from blood cultures, using whole genome sequencing.</title>
        <authorList>
            <person name="Burdz T."/>
            <person name="Wiebe D."/>
            <person name="Huynh C."/>
            <person name="Bernard K."/>
        </authorList>
    </citation>
    <scope>NUCLEOTIDE SEQUENCE [LARGE SCALE GENOMIC DNA]</scope>
    <source>
        <strain evidence="10 11">NML 120489</strain>
    </source>
</reference>
<proteinExistence type="predicted"/>
<comment type="caution">
    <text evidence="10">The sequence shown here is derived from an EMBL/GenBank/DDBJ whole genome shotgun (WGS) entry which is preliminary data.</text>
</comment>
<keyword evidence="3" id="KW-0805">Transcription regulation</keyword>
<dbReference type="InterPro" id="IPR016032">
    <property type="entry name" value="Sig_transdc_resp-reg_C-effctor"/>
</dbReference>
<dbReference type="CDD" id="cd17535">
    <property type="entry name" value="REC_NarL-like"/>
    <property type="match status" value="1"/>
</dbReference>
<name>A0A1E3ALA3_9FIRM</name>
<dbReference type="InterPro" id="IPR001789">
    <property type="entry name" value="Sig_transdc_resp-reg_receiver"/>
</dbReference>
<dbReference type="CDD" id="cd06170">
    <property type="entry name" value="LuxR_C_like"/>
    <property type="match status" value="1"/>
</dbReference>
<dbReference type="GO" id="GO:0006355">
    <property type="term" value="P:regulation of DNA-templated transcription"/>
    <property type="evidence" value="ECO:0007669"/>
    <property type="project" value="InterPro"/>
</dbReference>
<dbReference type="GO" id="GO:0000160">
    <property type="term" value="P:phosphorelay signal transduction system"/>
    <property type="evidence" value="ECO:0007669"/>
    <property type="project" value="InterPro"/>
</dbReference>
<evidence type="ECO:0000259" key="8">
    <source>
        <dbReference type="PROSITE" id="PS50043"/>
    </source>
</evidence>
<feature type="domain" description="HTH luxR-type" evidence="8">
    <location>
        <begin position="144"/>
        <end position="208"/>
    </location>
</feature>
<organism evidence="10 11">
    <name type="scientific">Eisenbergiella tayi</name>
    <dbReference type="NCBI Taxonomy" id="1432052"/>
    <lineage>
        <taxon>Bacteria</taxon>
        <taxon>Bacillati</taxon>
        <taxon>Bacillota</taxon>
        <taxon>Clostridia</taxon>
        <taxon>Lachnospirales</taxon>
        <taxon>Lachnospiraceae</taxon>
        <taxon>Eisenbergiella</taxon>
    </lineage>
</organism>
<dbReference type="Pfam" id="PF00196">
    <property type="entry name" value="GerE"/>
    <property type="match status" value="1"/>
</dbReference>
<protein>
    <recommendedName>
        <fullName evidence="1">Stage 0 sporulation protein A homolog</fullName>
    </recommendedName>
</protein>
<comment type="function">
    <text evidence="6">May play the central regulatory role in sporulation. It may be an element of the effector pathway responsible for the activation of sporulation genes in response to nutritional stress. Spo0A may act in concert with spo0H (a sigma factor) to control the expression of some genes that are critical to the sporulation process.</text>
</comment>